<dbReference type="InterPro" id="IPR020611">
    <property type="entry name" value="Cu2_ascorb_mOase_CS-1"/>
</dbReference>
<dbReference type="InterPro" id="IPR036939">
    <property type="entry name" value="Cu2_ascorb_mOase_N_sf"/>
</dbReference>
<dbReference type="InterPro" id="IPR000945">
    <property type="entry name" value="DBH-like"/>
</dbReference>
<dbReference type="GO" id="GO:0004500">
    <property type="term" value="F:dopamine beta-monooxygenase activity"/>
    <property type="evidence" value="ECO:0007669"/>
    <property type="project" value="InterPro"/>
</dbReference>
<dbReference type="RefSeq" id="XP_055863811.1">
    <property type="nucleotide sequence ID" value="XM_056007836.1"/>
</dbReference>
<keyword evidence="3" id="KW-0186">Copper</keyword>
<dbReference type="GeneID" id="106061745"/>
<sequence length="433" mass="48785">MVSSHLSKILAFSLLCSVLTVISKNNCPAIEEPGVKYFDVRLPELSVPQSLTTYVCHSVTIPVTLNETYHAVAFEPVIINEDVMHHMILFGCPEKTEATEPHACGPIDNKCRTFLVQWSMGIKGPICSYPETGVRFGSGSLVSLSLQIHWNNQRGDLGLKDSSGVRIYYTSILHKYDLGNVQIGQNDIEILAGQGHVEVRGSCSPACTKHWLPQAIYLTRVHIHLHFIGDGGVLELVRNGEIVREIVRDDSFDYHHPPFHDLLDAVEVLPGDELRLTCFYNSRDGSKQRNTTLYWGEGSDGEMCYAFVTYFPKVNNFDQCIQFDRYDICSPNGFTDMGGCVFEGFLRYYQTQLAHQLINDCSSGNDLASNDSTLYVNNICSKNCEASVREMTENPCIQDIRLRKHTIRKYLSLEDSWSKVKVILDAAKRYCTD</sequence>
<evidence type="ECO:0000313" key="12">
    <source>
        <dbReference type="RefSeq" id="XP_055863812.1"/>
    </source>
</evidence>
<dbReference type="PANTHER" id="PTHR10157">
    <property type="entry name" value="DOPAMINE BETA HYDROXYLASE RELATED"/>
    <property type="match status" value="1"/>
</dbReference>
<keyword evidence="7" id="KW-0732">Signal</keyword>
<feature type="domain" description="Copper type II ascorbate-dependent monooxygenase C-terminal" evidence="9">
    <location>
        <begin position="185"/>
        <end position="322"/>
    </location>
</feature>
<dbReference type="Pfam" id="PF01082">
    <property type="entry name" value="Cu2_monooxygen"/>
    <property type="match status" value="1"/>
</dbReference>
<dbReference type="OMA" id="NDETIVH"/>
<evidence type="ECO:0000259" key="9">
    <source>
        <dbReference type="Pfam" id="PF03712"/>
    </source>
</evidence>
<dbReference type="RefSeq" id="XP_055863812.1">
    <property type="nucleotide sequence ID" value="XM_056007837.1"/>
</dbReference>
<name>A0A9W2YM77_BIOGL</name>
<dbReference type="GO" id="GO:0005507">
    <property type="term" value="F:copper ion binding"/>
    <property type="evidence" value="ECO:0007669"/>
    <property type="project" value="InterPro"/>
</dbReference>
<dbReference type="RefSeq" id="XP_055863813.1">
    <property type="nucleotide sequence ID" value="XM_056007838.1"/>
</dbReference>
<reference evidence="11 12" key="1">
    <citation type="submission" date="2025-04" db="UniProtKB">
        <authorList>
            <consortium name="RefSeq"/>
        </authorList>
    </citation>
    <scope>IDENTIFICATION</scope>
</reference>
<feature type="domain" description="Copper type II ascorbate-dependent monooxygenase N-terminal" evidence="8">
    <location>
        <begin position="38"/>
        <end position="154"/>
    </location>
</feature>
<evidence type="ECO:0000313" key="10">
    <source>
        <dbReference type="Proteomes" id="UP001165740"/>
    </source>
</evidence>
<evidence type="ECO:0000259" key="8">
    <source>
        <dbReference type="Pfam" id="PF01082"/>
    </source>
</evidence>
<evidence type="ECO:0000256" key="1">
    <source>
        <dbReference type="ARBA" id="ARBA00022723"/>
    </source>
</evidence>
<evidence type="ECO:0000256" key="2">
    <source>
        <dbReference type="ARBA" id="ARBA00023002"/>
    </source>
</evidence>
<dbReference type="InterPro" id="IPR000323">
    <property type="entry name" value="Cu2_ascorb_mOase_N"/>
</dbReference>
<keyword evidence="4" id="KW-0503">Monooxygenase</keyword>
<protein>
    <submittedName>
        <fullName evidence="11 12">Dopamine beta-hydroxylase-like isoform X1</fullName>
    </submittedName>
</protein>
<evidence type="ECO:0000313" key="13">
    <source>
        <dbReference type="RefSeq" id="XP_055863813.1"/>
    </source>
</evidence>
<evidence type="ECO:0000313" key="11">
    <source>
        <dbReference type="RefSeq" id="XP_055863811.1"/>
    </source>
</evidence>
<evidence type="ECO:0000256" key="6">
    <source>
        <dbReference type="ARBA" id="ARBA00023180"/>
    </source>
</evidence>
<dbReference type="Gene3D" id="2.60.120.230">
    <property type="match status" value="1"/>
</dbReference>
<dbReference type="Gene3D" id="2.60.120.310">
    <property type="entry name" value="Copper type II, ascorbate-dependent monooxygenase, N-terminal domain"/>
    <property type="match status" value="1"/>
</dbReference>
<keyword evidence="10" id="KW-1185">Reference proteome</keyword>
<dbReference type="Pfam" id="PF03712">
    <property type="entry name" value="Cu2_monoox_C"/>
    <property type="match status" value="1"/>
</dbReference>
<dbReference type="AlphaFoldDB" id="A0A9W2YM77"/>
<dbReference type="PANTHER" id="PTHR10157:SF23">
    <property type="entry name" value="MOXD1 HOMOLOG 1"/>
    <property type="match status" value="1"/>
</dbReference>
<dbReference type="OrthoDB" id="10003276at2759"/>
<dbReference type="Proteomes" id="UP001165740">
    <property type="component" value="Chromosome 13"/>
</dbReference>
<dbReference type="InterPro" id="IPR008977">
    <property type="entry name" value="PHM/PNGase_F_dom_sf"/>
</dbReference>
<evidence type="ECO:0000256" key="5">
    <source>
        <dbReference type="ARBA" id="ARBA00023157"/>
    </source>
</evidence>
<dbReference type="InterPro" id="IPR024548">
    <property type="entry name" value="Cu2_monoox_C"/>
</dbReference>
<dbReference type="PROSITE" id="PS00084">
    <property type="entry name" value="CU2_MONOOXYGENASE_1"/>
    <property type="match status" value="1"/>
</dbReference>
<evidence type="ECO:0000256" key="4">
    <source>
        <dbReference type="ARBA" id="ARBA00023033"/>
    </source>
</evidence>
<keyword evidence="2" id="KW-0560">Oxidoreductase</keyword>
<evidence type="ECO:0000256" key="7">
    <source>
        <dbReference type="SAM" id="SignalP"/>
    </source>
</evidence>
<dbReference type="InterPro" id="IPR014784">
    <property type="entry name" value="Cu2_ascorb_mOase-like_C"/>
</dbReference>
<feature type="chain" id="PRO_5044702390" evidence="7">
    <location>
        <begin position="24"/>
        <end position="433"/>
    </location>
</feature>
<keyword evidence="6" id="KW-0325">Glycoprotein</keyword>
<keyword evidence="1" id="KW-0479">Metal-binding</keyword>
<proteinExistence type="predicted"/>
<accession>A0A9W2YM77</accession>
<feature type="signal peptide" evidence="7">
    <location>
        <begin position="1"/>
        <end position="23"/>
    </location>
</feature>
<evidence type="ECO:0000256" key="3">
    <source>
        <dbReference type="ARBA" id="ARBA00023008"/>
    </source>
</evidence>
<gene>
    <name evidence="11 12 13" type="primary">LOC106061745</name>
</gene>
<keyword evidence="5" id="KW-1015">Disulfide bond</keyword>
<organism evidence="10 12">
    <name type="scientific">Biomphalaria glabrata</name>
    <name type="common">Bloodfluke planorb</name>
    <name type="synonym">Freshwater snail</name>
    <dbReference type="NCBI Taxonomy" id="6526"/>
    <lineage>
        <taxon>Eukaryota</taxon>
        <taxon>Metazoa</taxon>
        <taxon>Spiralia</taxon>
        <taxon>Lophotrochozoa</taxon>
        <taxon>Mollusca</taxon>
        <taxon>Gastropoda</taxon>
        <taxon>Heterobranchia</taxon>
        <taxon>Euthyneura</taxon>
        <taxon>Panpulmonata</taxon>
        <taxon>Hygrophila</taxon>
        <taxon>Lymnaeoidea</taxon>
        <taxon>Planorbidae</taxon>
        <taxon>Biomphalaria</taxon>
    </lineage>
</organism>
<dbReference type="SUPFAM" id="SSF49742">
    <property type="entry name" value="PHM/PNGase F"/>
    <property type="match status" value="2"/>
</dbReference>